<name>K0K307_SACES</name>
<comment type="subcellular location">
    <subcellularLocation>
        <location evidence="1">Membrane</location>
        <topology evidence="1">Multi-pass membrane protein</topology>
    </subcellularLocation>
</comment>
<dbReference type="Gene3D" id="1.20.120.350">
    <property type="entry name" value="Voltage-gated potassium channels. Chain C"/>
    <property type="match status" value="1"/>
</dbReference>
<evidence type="ECO:0000256" key="5">
    <source>
        <dbReference type="SAM" id="Phobius"/>
    </source>
</evidence>
<keyword evidence="4 5" id="KW-0472">Membrane</keyword>
<dbReference type="GO" id="GO:0001518">
    <property type="term" value="C:voltage-gated sodium channel complex"/>
    <property type="evidence" value="ECO:0007669"/>
    <property type="project" value="TreeGrafter"/>
</dbReference>
<dbReference type="EMBL" id="HE804045">
    <property type="protein sequence ID" value="CCH31977.1"/>
    <property type="molecule type" value="Genomic_DNA"/>
</dbReference>
<feature type="transmembrane region" description="Helical" evidence="5">
    <location>
        <begin position="80"/>
        <end position="100"/>
    </location>
</feature>
<keyword evidence="2 5" id="KW-0812">Transmembrane</keyword>
<evidence type="ECO:0000259" key="6">
    <source>
        <dbReference type="Pfam" id="PF00520"/>
    </source>
</evidence>
<keyword evidence="7" id="KW-0813">Transport</keyword>
<dbReference type="RefSeq" id="WP_015102089.1">
    <property type="nucleotide sequence ID" value="NC_019673.1"/>
</dbReference>
<dbReference type="PANTHER" id="PTHR10037:SF62">
    <property type="entry name" value="SODIUM CHANNEL PROTEIN 60E"/>
    <property type="match status" value="1"/>
</dbReference>
<evidence type="ECO:0000256" key="1">
    <source>
        <dbReference type="ARBA" id="ARBA00004141"/>
    </source>
</evidence>
<dbReference type="Gene3D" id="1.10.287.70">
    <property type="match status" value="1"/>
</dbReference>
<dbReference type="KEGG" id="sesp:BN6_46980"/>
<dbReference type="Proteomes" id="UP000006281">
    <property type="component" value="Chromosome"/>
</dbReference>
<dbReference type="PATRIC" id="fig|1179773.3.peg.4707"/>
<dbReference type="eggNOG" id="ENOG502Z7ZD">
    <property type="taxonomic scope" value="Bacteria"/>
</dbReference>
<feature type="transmembrane region" description="Helical" evidence="5">
    <location>
        <begin position="15"/>
        <end position="33"/>
    </location>
</feature>
<dbReference type="InterPro" id="IPR005821">
    <property type="entry name" value="Ion_trans_dom"/>
</dbReference>
<dbReference type="Pfam" id="PF00520">
    <property type="entry name" value="Ion_trans"/>
    <property type="match status" value="1"/>
</dbReference>
<gene>
    <name evidence="7" type="ordered locus">BN6_46980</name>
</gene>
<evidence type="ECO:0000256" key="2">
    <source>
        <dbReference type="ARBA" id="ARBA00022692"/>
    </source>
</evidence>
<dbReference type="HOGENOM" id="CLU_055047_0_0_11"/>
<feature type="transmembrane region" description="Helical" evidence="5">
    <location>
        <begin position="121"/>
        <end position="145"/>
    </location>
</feature>
<dbReference type="SUPFAM" id="SSF81324">
    <property type="entry name" value="Voltage-gated potassium channels"/>
    <property type="match status" value="1"/>
</dbReference>
<protein>
    <submittedName>
        <fullName evidence="7">Voltage-gated sodium channel</fullName>
    </submittedName>
</protein>
<dbReference type="InterPro" id="IPR043203">
    <property type="entry name" value="VGCC_Ca_Na"/>
</dbReference>
<keyword evidence="7" id="KW-0406">Ion transport</keyword>
<feature type="transmembrane region" description="Helical" evidence="5">
    <location>
        <begin position="193"/>
        <end position="220"/>
    </location>
</feature>
<dbReference type="OrthoDB" id="5297065at2"/>
<dbReference type="BioCyc" id="SESP1179773:BN6_RS22735-MONOMER"/>
<evidence type="ECO:0000256" key="4">
    <source>
        <dbReference type="ARBA" id="ARBA00023136"/>
    </source>
</evidence>
<keyword evidence="8" id="KW-1185">Reference proteome</keyword>
<dbReference type="PANTHER" id="PTHR10037">
    <property type="entry name" value="VOLTAGE-GATED CATION CHANNEL CALCIUM AND SODIUM"/>
    <property type="match status" value="1"/>
</dbReference>
<accession>K0K307</accession>
<keyword evidence="7" id="KW-0407">Ion channel</keyword>
<evidence type="ECO:0000256" key="3">
    <source>
        <dbReference type="ARBA" id="ARBA00022989"/>
    </source>
</evidence>
<dbReference type="STRING" id="1179773.BN6_46980"/>
<dbReference type="AlphaFoldDB" id="K0K307"/>
<dbReference type="InterPro" id="IPR027359">
    <property type="entry name" value="Volt_channel_dom_sf"/>
</dbReference>
<reference evidence="7 8" key="1">
    <citation type="journal article" date="2012" name="BMC Genomics">
        <title>Complete genome sequence of Saccharothrix espanaensis DSM 44229T and comparison to the other completely sequenced Pseudonocardiaceae.</title>
        <authorList>
            <person name="Strobel T."/>
            <person name="Al-Dilaimi A."/>
            <person name="Blom J."/>
            <person name="Gessner A."/>
            <person name="Kalinowski J."/>
            <person name="Luzhetska M."/>
            <person name="Puhler A."/>
            <person name="Szczepanowski R."/>
            <person name="Bechthold A."/>
            <person name="Ruckert C."/>
        </authorList>
    </citation>
    <scope>NUCLEOTIDE SEQUENCE [LARGE SCALE GENOMIC DNA]</scope>
    <source>
        <strain evidence="8">ATCC 51144 / DSM 44229 / JCM 9112 / NBRC 15066 / NRRL 15764</strain>
    </source>
</reference>
<evidence type="ECO:0000313" key="7">
    <source>
        <dbReference type="EMBL" id="CCH31977.1"/>
    </source>
</evidence>
<sequence>MGFRSRVRAIVDNESFQQAIIAVIVVNAVVLGLQTSDSVVGRFGGLLDLIDQTALAVFTVELAARIYAHGARFFRSSWNWFDFVIVGVSLLPFGQSMAVLRSLRILRALRLVSMVPSMRRVISALVNAVPGIVALAGLLSLLLYVGGVMATTLFGERSPAFGDLGTTVLTLVQITTGDGWSDVMREVMTEYPLAWIFFLCYLLVGTFTMLNLFIAVVCSAMESEVSELTRPQVPAPRAESDAVTSAALLEEIRAVRAEIRTLQSETSAGEPAGRAQ</sequence>
<dbReference type="GO" id="GO:0005248">
    <property type="term" value="F:voltage-gated sodium channel activity"/>
    <property type="evidence" value="ECO:0007669"/>
    <property type="project" value="TreeGrafter"/>
</dbReference>
<keyword evidence="3 5" id="KW-1133">Transmembrane helix</keyword>
<proteinExistence type="predicted"/>
<feature type="domain" description="Ion transport" evidence="6">
    <location>
        <begin position="15"/>
        <end position="224"/>
    </location>
</feature>
<evidence type="ECO:0000313" key="8">
    <source>
        <dbReference type="Proteomes" id="UP000006281"/>
    </source>
</evidence>
<organism evidence="7 8">
    <name type="scientific">Saccharothrix espanaensis (strain ATCC 51144 / DSM 44229 / JCM 9112 / NBRC 15066 / NRRL 15764)</name>
    <dbReference type="NCBI Taxonomy" id="1179773"/>
    <lineage>
        <taxon>Bacteria</taxon>
        <taxon>Bacillati</taxon>
        <taxon>Actinomycetota</taxon>
        <taxon>Actinomycetes</taxon>
        <taxon>Pseudonocardiales</taxon>
        <taxon>Pseudonocardiaceae</taxon>
        <taxon>Saccharothrix</taxon>
    </lineage>
</organism>